<name>A0A0F9BMP4_9ZZZZ</name>
<dbReference type="SUPFAM" id="SSF53850">
    <property type="entry name" value="Periplasmic binding protein-like II"/>
    <property type="match status" value="1"/>
</dbReference>
<gene>
    <name evidence="1" type="ORF">LCGC14_2508610</name>
</gene>
<dbReference type="InterPro" id="IPR050490">
    <property type="entry name" value="Bact_solute-bd_prot1"/>
</dbReference>
<evidence type="ECO:0000313" key="1">
    <source>
        <dbReference type="EMBL" id="KKL15137.1"/>
    </source>
</evidence>
<dbReference type="InterPro" id="IPR006059">
    <property type="entry name" value="SBP"/>
</dbReference>
<organism evidence="1">
    <name type="scientific">marine sediment metagenome</name>
    <dbReference type="NCBI Taxonomy" id="412755"/>
    <lineage>
        <taxon>unclassified sequences</taxon>
        <taxon>metagenomes</taxon>
        <taxon>ecological metagenomes</taxon>
    </lineage>
</organism>
<evidence type="ECO:0008006" key="2">
    <source>
        <dbReference type="Google" id="ProtNLM"/>
    </source>
</evidence>
<dbReference type="CDD" id="cd13585">
    <property type="entry name" value="PBP2_TMBP_like"/>
    <property type="match status" value="1"/>
</dbReference>
<dbReference type="Pfam" id="PF01547">
    <property type="entry name" value="SBP_bac_1"/>
    <property type="match status" value="1"/>
</dbReference>
<sequence length="434" mass="48087">MKSYRSKSRMALLILLLVGFVTLSVAGTVLAAITIDVWSEFSTDPRRSAIGDLVNEFNAANPDIKVVHHPYENVAYITVMRTAVAAGKLPDIFMTGGSADTALYAKTGVLFDLTDWYNDHKDLYMPGYEDSISHKGKIYALPWDGLVGNLIFYNPEIMDELGIDPDLIEYWDEYLTALGKVKTAGYIPQAFANGGVGWLGGHFFNYLSMRYVPLDDVRKLVTNEGVDYLHPGFIEAAEVFVDLKDRGYLSPGVVSDARAIARGKFVAGEAGFWQEGSWALGYLKEDAPADFKYDFMVFPKFKGAAGSQTVVTSANGDNWSVATSSKNKAEALKFLEFIAQAENAKKYVAKTRSLSLISGALTQENATKELLKVVEVLETHPEKFDWISNIISPELRDGAYWPGVQGLLSGQLTPRELCEFINESYHELMPDWLS</sequence>
<dbReference type="EMBL" id="LAZR01040180">
    <property type="protein sequence ID" value="KKL15137.1"/>
    <property type="molecule type" value="Genomic_DNA"/>
</dbReference>
<reference evidence="1" key="1">
    <citation type="journal article" date="2015" name="Nature">
        <title>Complex archaea that bridge the gap between prokaryotes and eukaryotes.</title>
        <authorList>
            <person name="Spang A."/>
            <person name="Saw J.H."/>
            <person name="Jorgensen S.L."/>
            <person name="Zaremba-Niedzwiedzka K."/>
            <person name="Martijn J."/>
            <person name="Lind A.E."/>
            <person name="van Eijk R."/>
            <person name="Schleper C."/>
            <person name="Guy L."/>
            <person name="Ettema T.J."/>
        </authorList>
    </citation>
    <scope>NUCLEOTIDE SEQUENCE</scope>
</reference>
<protein>
    <recommendedName>
        <fullName evidence="2">ABC transporter substrate-binding protein</fullName>
    </recommendedName>
</protein>
<accession>A0A0F9BMP4</accession>
<dbReference type="PANTHER" id="PTHR43649:SF12">
    <property type="entry name" value="DIACETYLCHITOBIOSE BINDING PROTEIN DASA"/>
    <property type="match status" value="1"/>
</dbReference>
<dbReference type="Gene3D" id="3.40.190.10">
    <property type="entry name" value="Periplasmic binding protein-like II"/>
    <property type="match status" value="2"/>
</dbReference>
<dbReference type="PANTHER" id="PTHR43649">
    <property type="entry name" value="ARABINOSE-BINDING PROTEIN-RELATED"/>
    <property type="match status" value="1"/>
</dbReference>
<proteinExistence type="predicted"/>
<comment type="caution">
    <text evidence="1">The sequence shown here is derived from an EMBL/GenBank/DDBJ whole genome shotgun (WGS) entry which is preliminary data.</text>
</comment>
<dbReference type="AlphaFoldDB" id="A0A0F9BMP4"/>